<evidence type="ECO:0000313" key="2">
    <source>
        <dbReference type="EMBL" id="KAJ7214809.1"/>
    </source>
</evidence>
<accession>A0AAD6VJH1</accession>
<evidence type="ECO:0000313" key="3">
    <source>
        <dbReference type="Proteomes" id="UP001219525"/>
    </source>
</evidence>
<feature type="region of interest" description="Disordered" evidence="1">
    <location>
        <begin position="105"/>
        <end position="125"/>
    </location>
</feature>
<comment type="caution">
    <text evidence="2">The sequence shown here is derived from an EMBL/GenBank/DDBJ whole genome shotgun (WGS) entry which is preliminary data.</text>
</comment>
<evidence type="ECO:0000256" key="1">
    <source>
        <dbReference type="SAM" id="MobiDB-lite"/>
    </source>
</evidence>
<dbReference type="EMBL" id="JARJCW010000018">
    <property type="protein sequence ID" value="KAJ7214809.1"/>
    <property type="molecule type" value="Genomic_DNA"/>
</dbReference>
<keyword evidence="3" id="KW-1185">Reference proteome</keyword>
<proteinExistence type="predicted"/>
<reference evidence="2" key="1">
    <citation type="submission" date="2023-03" db="EMBL/GenBank/DDBJ databases">
        <title>Massive genome expansion in bonnet fungi (Mycena s.s.) driven by repeated elements and novel gene families across ecological guilds.</title>
        <authorList>
            <consortium name="Lawrence Berkeley National Laboratory"/>
            <person name="Harder C.B."/>
            <person name="Miyauchi S."/>
            <person name="Viragh M."/>
            <person name="Kuo A."/>
            <person name="Thoen E."/>
            <person name="Andreopoulos B."/>
            <person name="Lu D."/>
            <person name="Skrede I."/>
            <person name="Drula E."/>
            <person name="Henrissat B."/>
            <person name="Morin E."/>
            <person name="Kohler A."/>
            <person name="Barry K."/>
            <person name="LaButti K."/>
            <person name="Morin E."/>
            <person name="Salamov A."/>
            <person name="Lipzen A."/>
            <person name="Mereny Z."/>
            <person name="Hegedus B."/>
            <person name="Baldrian P."/>
            <person name="Stursova M."/>
            <person name="Weitz H."/>
            <person name="Taylor A."/>
            <person name="Grigoriev I.V."/>
            <person name="Nagy L.G."/>
            <person name="Martin F."/>
            <person name="Kauserud H."/>
        </authorList>
    </citation>
    <scope>NUCLEOTIDE SEQUENCE</scope>
    <source>
        <strain evidence="2">9144</strain>
    </source>
</reference>
<sequence>MVFASPSREMPAVKVSEIQEFLGMPPARLTFALRFCQRVSTGACWRMRDMSLIERARNVMKRFEPERRAAPARRCRRMFFSASHITRTAQLLPARTMSRRMTAMMNFDDDASPGKGQKRKRRRTD</sequence>
<dbReference type="AlphaFoldDB" id="A0AAD6VJH1"/>
<protein>
    <submittedName>
        <fullName evidence="2">Uncharacterized protein</fullName>
    </submittedName>
</protein>
<dbReference type="Proteomes" id="UP001219525">
    <property type="component" value="Unassembled WGS sequence"/>
</dbReference>
<organism evidence="2 3">
    <name type="scientific">Mycena pura</name>
    <dbReference type="NCBI Taxonomy" id="153505"/>
    <lineage>
        <taxon>Eukaryota</taxon>
        <taxon>Fungi</taxon>
        <taxon>Dikarya</taxon>
        <taxon>Basidiomycota</taxon>
        <taxon>Agaricomycotina</taxon>
        <taxon>Agaricomycetes</taxon>
        <taxon>Agaricomycetidae</taxon>
        <taxon>Agaricales</taxon>
        <taxon>Marasmiineae</taxon>
        <taxon>Mycenaceae</taxon>
        <taxon>Mycena</taxon>
    </lineage>
</organism>
<name>A0AAD6VJH1_9AGAR</name>
<feature type="compositionally biased region" description="Basic residues" evidence="1">
    <location>
        <begin position="116"/>
        <end position="125"/>
    </location>
</feature>
<gene>
    <name evidence="2" type="ORF">GGX14DRAFT_392072</name>
</gene>